<dbReference type="EMBL" id="WBMR01000038">
    <property type="protein sequence ID" value="KAB2381311.1"/>
    <property type="molecule type" value="Genomic_DNA"/>
</dbReference>
<dbReference type="RefSeq" id="WP_225991665.1">
    <property type="nucleotide sequence ID" value="NZ_WBMR01000038.1"/>
</dbReference>
<feature type="compositionally biased region" description="Low complexity" evidence="1">
    <location>
        <begin position="15"/>
        <end position="52"/>
    </location>
</feature>
<comment type="caution">
    <text evidence="2">The sequence shown here is derived from an EMBL/GenBank/DDBJ whole genome shotgun (WGS) entry which is preliminary data.</text>
</comment>
<organism evidence="2 3">
    <name type="scientific">Actinomadura montaniterrae</name>
    <dbReference type="NCBI Taxonomy" id="1803903"/>
    <lineage>
        <taxon>Bacteria</taxon>
        <taxon>Bacillati</taxon>
        <taxon>Actinomycetota</taxon>
        <taxon>Actinomycetes</taxon>
        <taxon>Streptosporangiales</taxon>
        <taxon>Thermomonosporaceae</taxon>
        <taxon>Actinomadura</taxon>
    </lineage>
</organism>
<feature type="region of interest" description="Disordered" evidence="1">
    <location>
        <begin position="1"/>
        <end position="52"/>
    </location>
</feature>
<evidence type="ECO:0000313" key="2">
    <source>
        <dbReference type="EMBL" id="KAB2381311.1"/>
    </source>
</evidence>
<name>A0A6L3W2M7_9ACTN</name>
<protein>
    <submittedName>
        <fullName evidence="2">Uncharacterized protein</fullName>
    </submittedName>
</protein>
<proteinExistence type="predicted"/>
<reference evidence="2 3" key="1">
    <citation type="submission" date="2019-09" db="EMBL/GenBank/DDBJ databases">
        <title>Actinomadura physcomitrii sp. nov., a novel actinomycete isolated from moss [Physcomitrium sphaericum (Ludw) Fuernr].</title>
        <authorList>
            <person name="Liu C."/>
            <person name="Zhuang X."/>
        </authorList>
    </citation>
    <scope>NUCLEOTIDE SEQUENCE [LARGE SCALE GENOMIC DNA]</scope>
    <source>
        <strain evidence="2 3">CYP1-1B</strain>
    </source>
</reference>
<gene>
    <name evidence="2" type="ORF">F9B16_15850</name>
</gene>
<accession>A0A6L3W2M7</accession>
<dbReference type="Proteomes" id="UP000483004">
    <property type="component" value="Unassembled WGS sequence"/>
</dbReference>
<feature type="non-terminal residue" evidence="2">
    <location>
        <position position="71"/>
    </location>
</feature>
<evidence type="ECO:0000313" key="3">
    <source>
        <dbReference type="Proteomes" id="UP000483004"/>
    </source>
</evidence>
<dbReference type="AlphaFoldDB" id="A0A6L3W2M7"/>
<sequence>MRDDQDGPPAAGTEALDLATAPLRPLPDDPAGGDDPAPEAAGETAAGGPEPGICQHCAGPLPPGASRFCSD</sequence>
<evidence type="ECO:0000256" key="1">
    <source>
        <dbReference type="SAM" id="MobiDB-lite"/>
    </source>
</evidence>
<keyword evidence="3" id="KW-1185">Reference proteome</keyword>